<dbReference type="EMBL" id="UATH01000001">
    <property type="protein sequence ID" value="SPY08413.1"/>
    <property type="molecule type" value="Genomic_DNA"/>
</dbReference>
<gene>
    <name evidence="2" type="ORF">NCTC11009_01639</name>
</gene>
<keyword evidence="1" id="KW-0472">Membrane</keyword>
<accession>A0A2X1UXG4</accession>
<reference evidence="2 3" key="1">
    <citation type="submission" date="2018-06" db="EMBL/GenBank/DDBJ databases">
        <authorList>
            <consortium name="Pathogen Informatics"/>
            <person name="Doyle S."/>
        </authorList>
    </citation>
    <scope>NUCLEOTIDE SEQUENCE [LARGE SCALE GENOMIC DNA]</scope>
    <source>
        <strain evidence="2 3">NCTC11009</strain>
    </source>
</reference>
<keyword evidence="1" id="KW-1133">Transmembrane helix</keyword>
<name>A0A2X1UXG4_9BURK</name>
<feature type="transmembrane region" description="Helical" evidence="1">
    <location>
        <begin position="37"/>
        <end position="54"/>
    </location>
</feature>
<evidence type="ECO:0000313" key="3">
    <source>
        <dbReference type="Proteomes" id="UP000250242"/>
    </source>
</evidence>
<organism evidence="2 3">
    <name type="scientific">Oligella urethralis</name>
    <dbReference type="NCBI Taxonomy" id="90245"/>
    <lineage>
        <taxon>Bacteria</taxon>
        <taxon>Pseudomonadati</taxon>
        <taxon>Pseudomonadota</taxon>
        <taxon>Betaproteobacteria</taxon>
        <taxon>Burkholderiales</taxon>
        <taxon>Alcaligenaceae</taxon>
        <taxon>Oligella</taxon>
    </lineage>
</organism>
<feature type="transmembrane region" description="Helical" evidence="1">
    <location>
        <begin position="12"/>
        <end position="31"/>
    </location>
</feature>
<sequence>MEETKLTIEASISLWVMLYSLIIGVPVSAFIPSPAKYIVLTLMVILNFILLFWIL</sequence>
<protein>
    <submittedName>
        <fullName evidence="2">Uncharacterized protein</fullName>
    </submittedName>
</protein>
<dbReference type="Proteomes" id="UP000250242">
    <property type="component" value="Unassembled WGS sequence"/>
</dbReference>
<keyword evidence="1" id="KW-0812">Transmembrane</keyword>
<evidence type="ECO:0000256" key="1">
    <source>
        <dbReference type="SAM" id="Phobius"/>
    </source>
</evidence>
<evidence type="ECO:0000313" key="2">
    <source>
        <dbReference type="EMBL" id="SPY08413.1"/>
    </source>
</evidence>
<dbReference type="AlphaFoldDB" id="A0A2X1UXG4"/>
<proteinExistence type="predicted"/>